<evidence type="ECO:0000256" key="4">
    <source>
        <dbReference type="ARBA" id="ARBA00023163"/>
    </source>
</evidence>
<protein>
    <submittedName>
        <fullName evidence="8">Two component transcriptional regulator, LuxR family</fullName>
    </submittedName>
</protein>
<feature type="modified residue" description="4-aspartylphosphate" evidence="5">
    <location>
        <position position="57"/>
    </location>
</feature>
<dbReference type="GO" id="GO:0003677">
    <property type="term" value="F:DNA binding"/>
    <property type="evidence" value="ECO:0007669"/>
    <property type="project" value="UniProtKB-KW"/>
</dbReference>
<dbReference type="Gene3D" id="3.40.50.2300">
    <property type="match status" value="1"/>
</dbReference>
<dbReference type="EMBL" id="CP014859">
    <property type="protein sequence ID" value="AOS64487.1"/>
    <property type="molecule type" value="Genomic_DNA"/>
</dbReference>
<keyword evidence="4" id="KW-0804">Transcription</keyword>
<evidence type="ECO:0000256" key="5">
    <source>
        <dbReference type="PROSITE-ProRule" id="PRU00169"/>
    </source>
</evidence>
<dbReference type="SMART" id="SM00448">
    <property type="entry name" value="REC"/>
    <property type="match status" value="1"/>
</dbReference>
<dbReference type="PANTHER" id="PTHR43214:SF24">
    <property type="entry name" value="TRANSCRIPTIONAL REGULATORY PROTEIN NARL-RELATED"/>
    <property type="match status" value="1"/>
</dbReference>
<evidence type="ECO:0000259" key="6">
    <source>
        <dbReference type="PROSITE" id="PS50043"/>
    </source>
</evidence>
<feature type="domain" description="HTH luxR-type" evidence="6">
    <location>
        <begin position="155"/>
        <end position="220"/>
    </location>
</feature>
<evidence type="ECO:0000256" key="2">
    <source>
        <dbReference type="ARBA" id="ARBA00023015"/>
    </source>
</evidence>
<evidence type="ECO:0000256" key="1">
    <source>
        <dbReference type="ARBA" id="ARBA00022553"/>
    </source>
</evidence>
<dbReference type="PROSITE" id="PS00622">
    <property type="entry name" value="HTH_LUXR_1"/>
    <property type="match status" value="1"/>
</dbReference>
<evidence type="ECO:0000313" key="8">
    <source>
        <dbReference type="EMBL" id="AOS64487.1"/>
    </source>
</evidence>
<dbReference type="GO" id="GO:0006355">
    <property type="term" value="P:regulation of DNA-templated transcription"/>
    <property type="evidence" value="ECO:0007669"/>
    <property type="project" value="InterPro"/>
</dbReference>
<dbReference type="CDD" id="cd17535">
    <property type="entry name" value="REC_NarL-like"/>
    <property type="match status" value="1"/>
</dbReference>
<dbReference type="InterPro" id="IPR039420">
    <property type="entry name" value="WalR-like"/>
</dbReference>
<dbReference type="KEGG" id="ahm:TL08_18460"/>
<dbReference type="SUPFAM" id="SSF52172">
    <property type="entry name" value="CheY-like"/>
    <property type="match status" value="1"/>
</dbReference>
<feature type="domain" description="Response regulatory" evidence="7">
    <location>
        <begin position="6"/>
        <end position="126"/>
    </location>
</feature>
<dbReference type="Proteomes" id="UP000095210">
    <property type="component" value="Chromosome"/>
</dbReference>
<dbReference type="AlphaFoldDB" id="A0AAC9MZX7"/>
<sequence>MAEQITVVVVDDEQLVRIGLTTILDAQADLVVAGTAADGEAAIDVCTQLKPDVLLLDIRMPRRDGLWALTELGRRGLVGPGKTRVLMLTTFDLDEYVDEALAAGAAGFLLKSSSYEELTAAVRAAALGHSALSPVVTRRIIEGHLAARHRPDNGELARLAGLTARERLVLRLVGDGLSNAEIAERLVVSLHTVKTHVSRMLAKTGCQSRAQAAVLARNTLS</sequence>
<dbReference type="InterPro" id="IPR058245">
    <property type="entry name" value="NreC/VraR/RcsB-like_REC"/>
</dbReference>
<organism evidence="8 9">
    <name type="scientific">Actinoalloteichus hymeniacidonis</name>
    <dbReference type="NCBI Taxonomy" id="340345"/>
    <lineage>
        <taxon>Bacteria</taxon>
        <taxon>Bacillati</taxon>
        <taxon>Actinomycetota</taxon>
        <taxon>Actinomycetes</taxon>
        <taxon>Pseudonocardiales</taxon>
        <taxon>Pseudonocardiaceae</taxon>
        <taxon>Actinoalloteichus</taxon>
    </lineage>
</organism>
<keyword evidence="2" id="KW-0805">Transcription regulation</keyword>
<dbReference type="SMART" id="SM00421">
    <property type="entry name" value="HTH_LUXR"/>
    <property type="match status" value="1"/>
</dbReference>
<gene>
    <name evidence="8" type="ORF">TL08_18460</name>
</gene>
<dbReference type="InterPro" id="IPR001789">
    <property type="entry name" value="Sig_transdc_resp-reg_receiver"/>
</dbReference>
<keyword evidence="3" id="KW-0238">DNA-binding</keyword>
<dbReference type="InterPro" id="IPR016032">
    <property type="entry name" value="Sig_transdc_resp-reg_C-effctor"/>
</dbReference>
<dbReference type="RefSeq" id="WP_069850703.1">
    <property type="nucleotide sequence ID" value="NZ_CP014859.1"/>
</dbReference>
<dbReference type="PANTHER" id="PTHR43214">
    <property type="entry name" value="TWO-COMPONENT RESPONSE REGULATOR"/>
    <property type="match status" value="1"/>
</dbReference>
<dbReference type="SUPFAM" id="SSF46894">
    <property type="entry name" value="C-terminal effector domain of the bipartite response regulators"/>
    <property type="match status" value="1"/>
</dbReference>
<dbReference type="Pfam" id="PF00196">
    <property type="entry name" value="GerE"/>
    <property type="match status" value="1"/>
</dbReference>
<keyword evidence="9" id="KW-1185">Reference proteome</keyword>
<dbReference type="Pfam" id="PF00072">
    <property type="entry name" value="Response_reg"/>
    <property type="match status" value="1"/>
</dbReference>
<dbReference type="PROSITE" id="PS50110">
    <property type="entry name" value="RESPONSE_REGULATORY"/>
    <property type="match status" value="1"/>
</dbReference>
<evidence type="ECO:0000313" key="9">
    <source>
        <dbReference type="Proteomes" id="UP000095210"/>
    </source>
</evidence>
<name>A0AAC9MZX7_9PSEU</name>
<dbReference type="PRINTS" id="PR00038">
    <property type="entry name" value="HTHLUXR"/>
</dbReference>
<dbReference type="PROSITE" id="PS50043">
    <property type="entry name" value="HTH_LUXR_2"/>
    <property type="match status" value="1"/>
</dbReference>
<dbReference type="GO" id="GO:0000160">
    <property type="term" value="P:phosphorelay signal transduction system"/>
    <property type="evidence" value="ECO:0007669"/>
    <property type="project" value="InterPro"/>
</dbReference>
<dbReference type="InterPro" id="IPR011006">
    <property type="entry name" value="CheY-like_superfamily"/>
</dbReference>
<reference evidence="9" key="1">
    <citation type="submission" date="2016-03" db="EMBL/GenBank/DDBJ databases">
        <title>Complete genome sequence of the type strain Actinoalloteichus hymeniacidonis DSM 45092.</title>
        <authorList>
            <person name="Schaffert L."/>
            <person name="Albersmeier A."/>
            <person name="Winkler A."/>
            <person name="Kalinowski J."/>
            <person name="Zotchev S."/>
            <person name="Ruckert C."/>
        </authorList>
    </citation>
    <scope>NUCLEOTIDE SEQUENCE [LARGE SCALE GENOMIC DNA]</scope>
    <source>
        <strain evidence="9">HPA177(T) (DSM 45092(T))</strain>
    </source>
</reference>
<keyword evidence="1 5" id="KW-0597">Phosphoprotein</keyword>
<evidence type="ECO:0000259" key="7">
    <source>
        <dbReference type="PROSITE" id="PS50110"/>
    </source>
</evidence>
<proteinExistence type="predicted"/>
<dbReference type="InterPro" id="IPR000792">
    <property type="entry name" value="Tscrpt_reg_LuxR_C"/>
</dbReference>
<dbReference type="CDD" id="cd06170">
    <property type="entry name" value="LuxR_C_like"/>
    <property type="match status" value="1"/>
</dbReference>
<accession>A0AAC9MZX7</accession>
<evidence type="ECO:0000256" key="3">
    <source>
        <dbReference type="ARBA" id="ARBA00023125"/>
    </source>
</evidence>